<accession>A0A1R3IGA0</accession>
<dbReference type="EMBL" id="AWUE01018252">
    <property type="protein sequence ID" value="OMO81597.1"/>
    <property type="molecule type" value="Genomic_DNA"/>
</dbReference>
<reference evidence="2" key="1">
    <citation type="submission" date="2013-09" db="EMBL/GenBank/DDBJ databases">
        <title>Corchorus olitorius genome sequencing.</title>
        <authorList>
            <person name="Alam M."/>
            <person name="Haque M.S."/>
            <person name="Islam M.S."/>
            <person name="Emdad E.M."/>
            <person name="Islam M.M."/>
            <person name="Ahmed B."/>
            <person name="Halim A."/>
            <person name="Hossen Q.M.M."/>
            <person name="Hossain M.Z."/>
            <person name="Ahmed R."/>
            <person name="Khan M.M."/>
            <person name="Islam R."/>
            <person name="Rashid M.M."/>
            <person name="Khan S.A."/>
            <person name="Rahman M.S."/>
            <person name="Alam M."/>
            <person name="Yahiya A.S."/>
            <person name="Khan M.S."/>
            <person name="Azam M.S."/>
            <person name="Haque T."/>
            <person name="Lashkar M.Z.H."/>
            <person name="Akhand A.I."/>
            <person name="Morshed G."/>
            <person name="Roy S."/>
            <person name="Uddin K.S."/>
            <person name="Rabeya T."/>
            <person name="Hossain A.S."/>
            <person name="Chowdhury A."/>
            <person name="Snigdha A.R."/>
            <person name="Mortoza M.S."/>
            <person name="Matin S.A."/>
            <person name="Hoque S.M.E."/>
            <person name="Islam M.K."/>
            <person name="Roy D.K."/>
            <person name="Haider R."/>
            <person name="Moosa M.M."/>
            <person name="Elias S.M."/>
            <person name="Hasan A.M."/>
            <person name="Jahan S."/>
            <person name="Shafiuddin M."/>
            <person name="Mahmood N."/>
            <person name="Shommy N.S."/>
        </authorList>
    </citation>
    <scope>NUCLEOTIDE SEQUENCE [LARGE SCALE GENOMIC DNA]</scope>
    <source>
        <strain evidence="2">cv. O-4</strain>
    </source>
</reference>
<evidence type="ECO:0000313" key="1">
    <source>
        <dbReference type="EMBL" id="OMO81597.1"/>
    </source>
</evidence>
<name>A0A1R3IGA0_9ROSI</name>
<evidence type="ECO:0000313" key="2">
    <source>
        <dbReference type="Proteomes" id="UP000187203"/>
    </source>
</evidence>
<protein>
    <submittedName>
        <fullName evidence="1">Uncharacterized protein</fullName>
    </submittedName>
</protein>
<dbReference type="AlphaFoldDB" id="A0A1R3IGA0"/>
<comment type="caution">
    <text evidence="1">The sequence shown here is derived from an EMBL/GenBank/DDBJ whole genome shotgun (WGS) entry which is preliminary data.</text>
</comment>
<dbReference type="Proteomes" id="UP000187203">
    <property type="component" value="Unassembled WGS sequence"/>
</dbReference>
<keyword evidence="2" id="KW-1185">Reference proteome</keyword>
<sequence>MEAIAGTNLGKKQPYQNLIQQINMEIVHSAS</sequence>
<gene>
    <name evidence="1" type="ORF">COLO4_23480</name>
</gene>
<proteinExistence type="predicted"/>
<organism evidence="1 2">
    <name type="scientific">Corchorus olitorius</name>
    <dbReference type="NCBI Taxonomy" id="93759"/>
    <lineage>
        <taxon>Eukaryota</taxon>
        <taxon>Viridiplantae</taxon>
        <taxon>Streptophyta</taxon>
        <taxon>Embryophyta</taxon>
        <taxon>Tracheophyta</taxon>
        <taxon>Spermatophyta</taxon>
        <taxon>Magnoliopsida</taxon>
        <taxon>eudicotyledons</taxon>
        <taxon>Gunneridae</taxon>
        <taxon>Pentapetalae</taxon>
        <taxon>rosids</taxon>
        <taxon>malvids</taxon>
        <taxon>Malvales</taxon>
        <taxon>Malvaceae</taxon>
        <taxon>Grewioideae</taxon>
        <taxon>Apeibeae</taxon>
        <taxon>Corchorus</taxon>
    </lineage>
</organism>